<evidence type="ECO:0000313" key="1">
    <source>
        <dbReference type="EMBL" id="ADJ54305.1"/>
    </source>
</evidence>
<reference evidence="1" key="1">
    <citation type="journal article" date="2010" name="Environ. Microbiol.">
        <title>Metagenomic analyses of novel viruses and plasmids from a cultured environmental sample of hyperthermophilic neutrophiles.</title>
        <authorList>
            <person name="Garrett R.A."/>
            <person name="Prangishvili D."/>
            <person name="Shah S.A."/>
            <person name="Reuter M."/>
            <person name="Stetter K.O."/>
            <person name="Peng X."/>
        </authorList>
    </citation>
    <scope>NUCLEOTIDE SEQUENCE</scope>
    <source>
        <plasmid evidence="1">hyperthermophilic archaeal plasmid 1</plasmid>
    </source>
</reference>
<dbReference type="AlphaFoldDB" id="D9CGF1"/>
<geneLocation type="plasmid" evidence="1">
    <name>hyperthermophilic archaeal plasmid 1</name>
</geneLocation>
<dbReference type="EMBL" id="GU722198">
    <property type="protein sequence ID" value="ADJ54305.1"/>
    <property type="molecule type" value="Genomic_DNA"/>
</dbReference>
<proteinExistence type="predicted"/>
<sequence>MISMTKKRLGEKPEKPDRVFEITGENNHKIPVEVYMAVPFELAHEIEIRQYVEGGNYPEIDFLYIDKAVYTGEYVVSDLGCVSLAVATDKEHFLYLLKERVLPHYDGDLVKKIEVILR</sequence>
<accession>D9CGF1</accession>
<protein>
    <submittedName>
        <fullName evidence="1">Uncharacterized protein</fullName>
    </submittedName>
</protein>
<name>D9CGF1_9ARCH</name>
<keyword evidence="1" id="KW-0614">Plasmid</keyword>
<organism evidence="1">
    <name type="scientific">archaeon enrichment culture clone 1(2010)</name>
    <dbReference type="NCBI Taxonomy" id="795325"/>
    <lineage>
        <taxon>Archaea</taxon>
        <taxon>environmental samples</taxon>
    </lineage>
</organism>
<gene>
    <name evidence="1" type="ORF">pHA1_gp27</name>
</gene>